<dbReference type="Gene3D" id="2.60.120.200">
    <property type="match status" value="1"/>
</dbReference>
<dbReference type="EMBL" id="UINC01223031">
    <property type="protein sequence ID" value="SVE52057.1"/>
    <property type="molecule type" value="Genomic_DNA"/>
</dbReference>
<proteinExistence type="predicted"/>
<dbReference type="Pfam" id="PF07675">
    <property type="entry name" value="Cleaved_Adhesin"/>
    <property type="match status" value="1"/>
</dbReference>
<feature type="domain" description="Cleaved adhesin" evidence="1">
    <location>
        <begin position="46"/>
        <end position="192"/>
    </location>
</feature>
<feature type="non-terminal residue" evidence="2">
    <location>
        <position position="1"/>
    </location>
</feature>
<reference evidence="2" key="1">
    <citation type="submission" date="2018-05" db="EMBL/GenBank/DDBJ databases">
        <authorList>
            <person name="Lanie J.A."/>
            <person name="Ng W.-L."/>
            <person name="Kazmierczak K.M."/>
            <person name="Andrzejewski T.M."/>
            <person name="Davidsen T.M."/>
            <person name="Wayne K.J."/>
            <person name="Tettelin H."/>
            <person name="Glass J.I."/>
            <person name="Rusch D."/>
            <person name="Podicherti R."/>
            <person name="Tsui H.-C.T."/>
            <person name="Winkler M.E."/>
        </authorList>
    </citation>
    <scope>NUCLEOTIDE SEQUENCE</scope>
</reference>
<sequence length="232" mass="24983">SFKVYYKPLAGGAHVDTLAFFMNSDSTSGDTVFLSGTGYDATQAHIEGFESSVPPNGWTLINDGGANGWLKYSSSSLAHSGDYSARIQYNSTAHDDWLITPQMTIDSGDVVSFWSKSGSSFYLEQMNVMVSTTGNAKTDFTALDVAIMPITAPYTAWTNFSYDLSAYDEDTVYIGFQAISTDKLYLYLDDVLIPIALDSISVPADTTVVSTVPAGYTLETFTGATSGEPSGW</sequence>
<name>A0A383E5E8_9ZZZZ</name>
<feature type="non-terminal residue" evidence="2">
    <location>
        <position position="232"/>
    </location>
</feature>
<evidence type="ECO:0000313" key="2">
    <source>
        <dbReference type="EMBL" id="SVE52057.1"/>
    </source>
</evidence>
<dbReference type="AlphaFoldDB" id="A0A383E5E8"/>
<evidence type="ECO:0000259" key="1">
    <source>
        <dbReference type="Pfam" id="PF07675"/>
    </source>
</evidence>
<dbReference type="InterPro" id="IPR011628">
    <property type="entry name" value="Cleaved_adhesin"/>
</dbReference>
<accession>A0A383E5E8</accession>
<gene>
    <name evidence="2" type="ORF">METZ01_LOCUS504911</name>
</gene>
<organism evidence="2">
    <name type="scientific">marine metagenome</name>
    <dbReference type="NCBI Taxonomy" id="408172"/>
    <lineage>
        <taxon>unclassified sequences</taxon>
        <taxon>metagenomes</taxon>
        <taxon>ecological metagenomes</taxon>
    </lineage>
</organism>
<dbReference type="NCBIfam" id="NF038128">
    <property type="entry name" value="choice_anch_J"/>
    <property type="match status" value="1"/>
</dbReference>
<protein>
    <recommendedName>
        <fullName evidence="1">Cleaved adhesin domain-containing protein</fullName>
    </recommendedName>
</protein>